<dbReference type="PANTHER" id="PTHR35024:SF4">
    <property type="entry name" value="POLYMER-FORMING CYTOSKELETAL PROTEIN"/>
    <property type="match status" value="1"/>
</dbReference>
<comment type="caution">
    <text evidence="2">The sequence shown here is derived from an EMBL/GenBank/DDBJ whole genome shotgun (WGS) entry which is preliminary data.</text>
</comment>
<proteinExistence type="inferred from homology"/>
<evidence type="ECO:0000256" key="1">
    <source>
        <dbReference type="ARBA" id="ARBA00044755"/>
    </source>
</evidence>
<evidence type="ECO:0000313" key="2">
    <source>
        <dbReference type="EMBL" id="MFD2892336.1"/>
    </source>
</evidence>
<comment type="similarity">
    <text evidence="1">Belongs to the bactofilin family.</text>
</comment>
<dbReference type="PANTHER" id="PTHR35024">
    <property type="entry name" value="HYPOTHETICAL CYTOSOLIC PROTEIN"/>
    <property type="match status" value="1"/>
</dbReference>
<dbReference type="InterPro" id="IPR007607">
    <property type="entry name" value="BacA/B"/>
</dbReference>
<evidence type="ECO:0000313" key="3">
    <source>
        <dbReference type="Proteomes" id="UP001597534"/>
    </source>
</evidence>
<protein>
    <submittedName>
        <fullName evidence="2">Polymer-forming cytoskeletal protein</fullName>
    </submittedName>
</protein>
<dbReference type="RefSeq" id="WP_379811980.1">
    <property type="nucleotide sequence ID" value="NZ_JBHUPC010000013.1"/>
</dbReference>
<organism evidence="2 3">
    <name type="scientific">Flavobacterium chuncheonense</name>
    <dbReference type="NCBI Taxonomy" id="2026653"/>
    <lineage>
        <taxon>Bacteria</taxon>
        <taxon>Pseudomonadati</taxon>
        <taxon>Bacteroidota</taxon>
        <taxon>Flavobacteriia</taxon>
        <taxon>Flavobacteriales</taxon>
        <taxon>Flavobacteriaceae</taxon>
        <taxon>Flavobacterium</taxon>
    </lineage>
</organism>
<keyword evidence="3" id="KW-1185">Reference proteome</keyword>
<name>A0ABW5YMN9_9FLAO</name>
<sequence length="132" mass="14131">MLNKKKENEPLLGKTNRIVEGTTITGDINSKADFRLDGILIGKYISEGKLVIGPSGEVQGEIVCKNVDIEGRFSGKLQVAELLSVKSKAVIKGEVSVGKLAIEPGAIFEATCEMKSQLKAINNGESKKEKTA</sequence>
<gene>
    <name evidence="2" type="ORF">ACFS5J_09955</name>
</gene>
<reference evidence="3" key="1">
    <citation type="journal article" date="2019" name="Int. J. Syst. Evol. Microbiol.">
        <title>The Global Catalogue of Microorganisms (GCM) 10K type strain sequencing project: providing services to taxonomists for standard genome sequencing and annotation.</title>
        <authorList>
            <consortium name="The Broad Institute Genomics Platform"/>
            <consortium name="The Broad Institute Genome Sequencing Center for Infectious Disease"/>
            <person name="Wu L."/>
            <person name="Ma J."/>
        </authorList>
    </citation>
    <scope>NUCLEOTIDE SEQUENCE [LARGE SCALE GENOMIC DNA]</scope>
    <source>
        <strain evidence="3">KCTC 22671</strain>
    </source>
</reference>
<accession>A0ABW5YMN9</accession>
<dbReference type="Pfam" id="PF04519">
    <property type="entry name" value="Bactofilin"/>
    <property type="match status" value="1"/>
</dbReference>
<dbReference type="Proteomes" id="UP001597534">
    <property type="component" value="Unassembled WGS sequence"/>
</dbReference>
<dbReference type="EMBL" id="JBHUPC010000013">
    <property type="protein sequence ID" value="MFD2892336.1"/>
    <property type="molecule type" value="Genomic_DNA"/>
</dbReference>